<keyword evidence="6" id="KW-0303">Gap junction</keyword>
<keyword evidence="8 12" id="KW-1133">Transmembrane helix</keyword>
<comment type="caution">
    <text evidence="13">The sequence shown here is derived from an EMBL/GenBank/DDBJ whole genome shotgun (WGS) entry which is preliminary data.</text>
</comment>
<evidence type="ECO:0000256" key="12">
    <source>
        <dbReference type="RuleBase" id="RU010713"/>
    </source>
</evidence>
<evidence type="ECO:0000256" key="3">
    <source>
        <dbReference type="ARBA" id="ARBA00022448"/>
    </source>
</evidence>
<dbReference type="PANTHER" id="PTHR11893:SF40">
    <property type="entry name" value="INNEXIN SHAKING-B"/>
    <property type="match status" value="1"/>
</dbReference>
<feature type="transmembrane region" description="Helical" evidence="12">
    <location>
        <begin position="212"/>
        <end position="235"/>
    </location>
</feature>
<comment type="similarity">
    <text evidence="12">Belongs to the pannexin family.</text>
</comment>
<dbReference type="AlphaFoldDB" id="A0A1V9XV07"/>
<comment type="function">
    <text evidence="12">Structural component of the gap junctions.</text>
</comment>
<dbReference type="GO" id="GO:0005243">
    <property type="term" value="F:gap junction channel activity"/>
    <property type="evidence" value="ECO:0007669"/>
    <property type="project" value="TreeGrafter"/>
</dbReference>
<dbReference type="InterPro" id="IPR000990">
    <property type="entry name" value="Innexin"/>
</dbReference>
<dbReference type="PANTHER" id="PTHR11893">
    <property type="entry name" value="INNEXIN"/>
    <property type="match status" value="1"/>
</dbReference>
<dbReference type="PROSITE" id="PS51013">
    <property type="entry name" value="PANNEXIN"/>
    <property type="match status" value="1"/>
</dbReference>
<evidence type="ECO:0000256" key="6">
    <source>
        <dbReference type="ARBA" id="ARBA00022868"/>
    </source>
</evidence>
<dbReference type="Pfam" id="PF00876">
    <property type="entry name" value="Innexin"/>
    <property type="match status" value="1"/>
</dbReference>
<keyword evidence="10 12" id="KW-0472">Membrane</keyword>
<organism evidence="13 14">
    <name type="scientific">Tropilaelaps mercedesae</name>
    <dbReference type="NCBI Taxonomy" id="418985"/>
    <lineage>
        <taxon>Eukaryota</taxon>
        <taxon>Metazoa</taxon>
        <taxon>Ecdysozoa</taxon>
        <taxon>Arthropoda</taxon>
        <taxon>Chelicerata</taxon>
        <taxon>Arachnida</taxon>
        <taxon>Acari</taxon>
        <taxon>Parasitiformes</taxon>
        <taxon>Mesostigmata</taxon>
        <taxon>Gamasina</taxon>
        <taxon>Dermanyssoidea</taxon>
        <taxon>Laelapidae</taxon>
        <taxon>Tropilaelaps</taxon>
    </lineage>
</organism>
<dbReference type="InParanoid" id="A0A1V9XV07"/>
<dbReference type="GO" id="GO:0005921">
    <property type="term" value="C:gap junction"/>
    <property type="evidence" value="ECO:0007669"/>
    <property type="project" value="UniProtKB-SubCell"/>
</dbReference>
<comment type="caution">
    <text evidence="12">Lacks conserved residue(s) required for the propagation of feature annotation.</text>
</comment>
<protein>
    <recommendedName>
        <fullName evidence="12">Innexin</fullName>
    </recommendedName>
</protein>
<keyword evidence="3 12" id="KW-0813">Transport</keyword>
<name>A0A1V9XV07_9ACAR</name>
<comment type="subcellular location">
    <subcellularLocation>
        <location evidence="1">Cell junction</location>
        <location evidence="1">Gap junction</location>
    </subcellularLocation>
    <subcellularLocation>
        <location evidence="2 12">Cell membrane</location>
        <topology evidence="2 12">Multi-pass membrane protein</topology>
    </subcellularLocation>
</comment>
<evidence type="ECO:0000256" key="2">
    <source>
        <dbReference type="ARBA" id="ARBA00004651"/>
    </source>
</evidence>
<keyword evidence="14" id="KW-1185">Reference proteome</keyword>
<evidence type="ECO:0000256" key="7">
    <source>
        <dbReference type="ARBA" id="ARBA00022949"/>
    </source>
</evidence>
<evidence type="ECO:0000256" key="11">
    <source>
        <dbReference type="ARBA" id="ARBA00023303"/>
    </source>
</evidence>
<evidence type="ECO:0000256" key="5">
    <source>
        <dbReference type="ARBA" id="ARBA00022692"/>
    </source>
</evidence>
<reference evidence="13 14" key="1">
    <citation type="journal article" date="2017" name="Gigascience">
        <title>Draft genome of the honey bee ectoparasitic mite, Tropilaelaps mercedesae, is shaped by the parasitic life history.</title>
        <authorList>
            <person name="Dong X."/>
            <person name="Armstrong S.D."/>
            <person name="Xia D."/>
            <person name="Makepeace B.L."/>
            <person name="Darby A.C."/>
            <person name="Kadowaki T."/>
        </authorList>
    </citation>
    <scope>NUCLEOTIDE SEQUENCE [LARGE SCALE GENOMIC DNA]</scope>
    <source>
        <strain evidence="13">Wuxi-XJTLU</strain>
    </source>
</reference>
<dbReference type="OrthoDB" id="5867527at2759"/>
<evidence type="ECO:0000256" key="1">
    <source>
        <dbReference type="ARBA" id="ARBA00004610"/>
    </source>
</evidence>
<evidence type="ECO:0000256" key="10">
    <source>
        <dbReference type="ARBA" id="ARBA00023136"/>
    </source>
</evidence>
<feature type="transmembrane region" description="Helical" evidence="12">
    <location>
        <begin position="67"/>
        <end position="89"/>
    </location>
</feature>
<dbReference type="Proteomes" id="UP000192247">
    <property type="component" value="Unassembled WGS sequence"/>
</dbReference>
<keyword evidence="5 12" id="KW-0812">Transmembrane</keyword>
<keyword evidence="11 12" id="KW-0407">Ion channel</keyword>
<feature type="non-terminal residue" evidence="13">
    <location>
        <position position="1"/>
    </location>
</feature>
<dbReference type="PRINTS" id="PR01262">
    <property type="entry name" value="INNEXIN"/>
</dbReference>
<keyword evidence="4" id="KW-1003">Cell membrane</keyword>
<evidence type="ECO:0000256" key="8">
    <source>
        <dbReference type="ARBA" id="ARBA00022989"/>
    </source>
</evidence>
<dbReference type="STRING" id="418985.A0A1V9XV07"/>
<evidence type="ECO:0000313" key="14">
    <source>
        <dbReference type="Proteomes" id="UP000192247"/>
    </source>
</evidence>
<accession>A0A1V9XV07</accession>
<dbReference type="EMBL" id="MNPL01003756">
    <property type="protein sequence ID" value="OQR77271.1"/>
    <property type="molecule type" value="Genomic_DNA"/>
</dbReference>
<sequence length="312" mass="36108">DPIDCDISGGAPKSLINSYCWIHATYSVTSLFRLADGVEVVYPGVGTWKGSPPIYGSQGGQYKFHKYYQWVSPMLFFQAILFYAPRWVWKAWEAHRLENLLSETEPRKLAKAVWADTFSNYMYRYALCELLCLINVLAQLFMMNRFLDGEFLTFGWEVLSFLDKPPEERIDPMVRVFPRIAKCHFHKFGSSGNVETHDAVCVLPLNIINEKVYVFLWFWICILLAISTLTIIYRIMQFFTSGAFRARLIRWRFYYVPDALTAAQDCTAGQCFVLYMLGKNMETPAFTEMLQELTRLQGKAPDYNLVAADEKV</sequence>
<feature type="transmembrane region" description="Helical" evidence="12">
    <location>
        <begin position="121"/>
        <end position="142"/>
    </location>
</feature>
<keyword evidence="9 12" id="KW-0406">Ion transport</keyword>
<proteinExistence type="inferred from homology"/>
<keyword evidence="7" id="KW-0965">Cell junction</keyword>
<dbReference type="GO" id="GO:0005886">
    <property type="term" value="C:plasma membrane"/>
    <property type="evidence" value="ECO:0007669"/>
    <property type="project" value="UniProtKB-SubCell"/>
</dbReference>
<dbReference type="GO" id="GO:0034220">
    <property type="term" value="P:monoatomic ion transmembrane transport"/>
    <property type="evidence" value="ECO:0007669"/>
    <property type="project" value="UniProtKB-KW"/>
</dbReference>
<evidence type="ECO:0000313" key="13">
    <source>
        <dbReference type="EMBL" id="OQR77271.1"/>
    </source>
</evidence>
<gene>
    <name evidence="12" type="primary">inx</name>
    <name evidence="13" type="ORF">BIW11_07215</name>
</gene>
<evidence type="ECO:0000256" key="9">
    <source>
        <dbReference type="ARBA" id="ARBA00023065"/>
    </source>
</evidence>
<evidence type="ECO:0000256" key="4">
    <source>
        <dbReference type="ARBA" id="ARBA00022475"/>
    </source>
</evidence>